<comment type="caution">
    <text evidence="9">The sequence shown here is derived from an EMBL/GenBank/DDBJ whole genome shotgun (WGS) entry which is preliminary data.</text>
</comment>
<reference evidence="9 10" key="1">
    <citation type="submission" date="2016-07" db="EMBL/GenBank/DDBJ databases">
        <title>Pervasive Adenine N6-methylation of Active Genes in Fungi.</title>
        <authorList>
            <consortium name="DOE Joint Genome Institute"/>
            <person name="Mondo S.J."/>
            <person name="Dannebaum R.O."/>
            <person name="Kuo R.C."/>
            <person name="Labutti K."/>
            <person name="Haridas S."/>
            <person name="Kuo A."/>
            <person name="Salamov A."/>
            <person name="Ahrendt S.R."/>
            <person name="Lipzen A."/>
            <person name="Sullivan W."/>
            <person name="Andreopoulos W.B."/>
            <person name="Clum A."/>
            <person name="Lindquist E."/>
            <person name="Daum C."/>
            <person name="Ramamoorthy G.K."/>
            <person name="Gryganskyi A."/>
            <person name="Culley D."/>
            <person name="Magnuson J.K."/>
            <person name="James T.Y."/>
            <person name="O'Malley M.A."/>
            <person name="Stajich J.E."/>
            <person name="Spatafora J.W."/>
            <person name="Visel A."/>
            <person name="Grigoriev I.V."/>
        </authorList>
    </citation>
    <scope>NUCLEOTIDE SEQUENCE [LARGE SCALE GENOMIC DNA]</scope>
    <source>
        <strain evidence="9 10">NRRL 3301</strain>
    </source>
</reference>
<evidence type="ECO:0000256" key="5">
    <source>
        <dbReference type="ARBA" id="ARBA00023242"/>
    </source>
</evidence>
<dbReference type="InterPro" id="IPR013088">
    <property type="entry name" value="Znf_NHR/GATA"/>
</dbReference>
<feature type="region of interest" description="Disordered" evidence="7">
    <location>
        <begin position="129"/>
        <end position="168"/>
    </location>
</feature>
<dbReference type="GO" id="GO:0000981">
    <property type="term" value="F:DNA-binding transcription factor activity, RNA polymerase II-specific"/>
    <property type="evidence" value="ECO:0007669"/>
    <property type="project" value="TreeGrafter"/>
</dbReference>
<feature type="region of interest" description="Disordered" evidence="7">
    <location>
        <begin position="209"/>
        <end position="248"/>
    </location>
</feature>
<dbReference type="GO" id="GO:0005634">
    <property type="term" value="C:nucleus"/>
    <property type="evidence" value="ECO:0007669"/>
    <property type="project" value="UniProtKB-SubCell"/>
</dbReference>
<dbReference type="SUPFAM" id="SSF57716">
    <property type="entry name" value="Glucocorticoid receptor-like (DNA-binding domain)"/>
    <property type="match status" value="1"/>
</dbReference>
<dbReference type="InterPro" id="IPR000679">
    <property type="entry name" value="Znf_GATA"/>
</dbReference>
<dbReference type="Gene3D" id="3.30.50.10">
    <property type="entry name" value="Erythroid Transcription Factor GATA-1, subunit A"/>
    <property type="match status" value="1"/>
</dbReference>
<dbReference type="PANTHER" id="PTHR10071:SF281">
    <property type="entry name" value="BOX A-BINDING FACTOR-RELATED"/>
    <property type="match status" value="1"/>
</dbReference>
<dbReference type="GO" id="GO:0000978">
    <property type="term" value="F:RNA polymerase II cis-regulatory region sequence-specific DNA binding"/>
    <property type="evidence" value="ECO:0007669"/>
    <property type="project" value="TreeGrafter"/>
</dbReference>
<evidence type="ECO:0000256" key="6">
    <source>
        <dbReference type="PROSITE-ProRule" id="PRU00094"/>
    </source>
</evidence>
<evidence type="ECO:0000256" key="4">
    <source>
        <dbReference type="ARBA" id="ARBA00022833"/>
    </source>
</evidence>
<feature type="compositionally biased region" description="Polar residues" evidence="7">
    <location>
        <begin position="223"/>
        <end position="233"/>
    </location>
</feature>
<dbReference type="InterPro" id="IPR039355">
    <property type="entry name" value="Transcription_factor_GATA"/>
</dbReference>
<comment type="subcellular location">
    <subcellularLocation>
        <location evidence="1">Nucleus</location>
    </subcellularLocation>
</comment>
<dbReference type="GO" id="GO:0008270">
    <property type="term" value="F:zinc ion binding"/>
    <property type="evidence" value="ECO:0007669"/>
    <property type="project" value="UniProtKB-KW"/>
</dbReference>
<dbReference type="CDD" id="cd00202">
    <property type="entry name" value="ZnF_GATA"/>
    <property type="match status" value="1"/>
</dbReference>
<keyword evidence="10" id="KW-1185">Reference proteome</keyword>
<protein>
    <recommendedName>
        <fullName evidence="8">GATA-type domain-containing protein</fullName>
    </recommendedName>
</protein>
<evidence type="ECO:0000256" key="7">
    <source>
        <dbReference type="SAM" id="MobiDB-lite"/>
    </source>
</evidence>
<feature type="compositionally biased region" description="Polar residues" evidence="7">
    <location>
        <begin position="130"/>
        <end position="141"/>
    </location>
</feature>
<dbReference type="AlphaFoldDB" id="A0A1X2GWK7"/>
<evidence type="ECO:0000256" key="3">
    <source>
        <dbReference type="ARBA" id="ARBA00022771"/>
    </source>
</evidence>
<dbReference type="SMART" id="SM00401">
    <property type="entry name" value="ZnF_GATA"/>
    <property type="match status" value="1"/>
</dbReference>
<dbReference type="OrthoDB" id="515401at2759"/>
<evidence type="ECO:0000256" key="1">
    <source>
        <dbReference type="ARBA" id="ARBA00004123"/>
    </source>
</evidence>
<dbReference type="EMBL" id="MCGT01000002">
    <property type="protein sequence ID" value="ORX62431.1"/>
    <property type="molecule type" value="Genomic_DNA"/>
</dbReference>
<dbReference type="GO" id="GO:0045944">
    <property type="term" value="P:positive regulation of transcription by RNA polymerase II"/>
    <property type="evidence" value="ECO:0007669"/>
    <property type="project" value="TreeGrafter"/>
</dbReference>
<keyword evidence="2" id="KW-0479">Metal-binding</keyword>
<evidence type="ECO:0000313" key="10">
    <source>
        <dbReference type="Proteomes" id="UP000242146"/>
    </source>
</evidence>
<name>A0A1X2GWK7_9FUNG</name>
<evidence type="ECO:0000313" key="9">
    <source>
        <dbReference type="EMBL" id="ORX62431.1"/>
    </source>
</evidence>
<feature type="region of interest" description="Disordered" evidence="7">
    <location>
        <begin position="25"/>
        <end position="54"/>
    </location>
</feature>
<organism evidence="9 10">
    <name type="scientific">Hesseltinella vesiculosa</name>
    <dbReference type="NCBI Taxonomy" id="101127"/>
    <lineage>
        <taxon>Eukaryota</taxon>
        <taxon>Fungi</taxon>
        <taxon>Fungi incertae sedis</taxon>
        <taxon>Mucoromycota</taxon>
        <taxon>Mucoromycotina</taxon>
        <taxon>Mucoromycetes</taxon>
        <taxon>Mucorales</taxon>
        <taxon>Cunninghamellaceae</taxon>
        <taxon>Hesseltinella</taxon>
    </lineage>
</organism>
<dbReference type="PANTHER" id="PTHR10071">
    <property type="entry name" value="TRANSCRIPTION FACTOR GATA FAMILY MEMBER"/>
    <property type="match status" value="1"/>
</dbReference>
<dbReference type="Proteomes" id="UP000242146">
    <property type="component" value="Unassembled WGS sequence"/>
</dbReference>
<dbReference type="Pfam" id="PF00320">
    <property type="entry name" value="GATA"/>
    <property type="match status" value="1"/>
</dbReference>
<feature type="compositionally biased region" description="Polar residues" evidence="7">
    <location>
        <begin position="30"/>
        <end position="54"/>
    </location>
</feature>
<proteinExistence type="predicted"/>
<sequence length="402" mass="44700">MVKIEQVSNSEYFFTKEAFSHLVQQPLPSPSSEGQAFSNFPSPTSSNDSLDYSPQSMYFHPNTFQSVPMNVLQALYGQQDQPAHTSAQPMPATTAYSLPTSMEFDQFVQFDNDPNQQAHPSLCIPAHLPSTMTPAPSSLQQEPARETVSPKAISKPSASTPQRSRQLECSNCHVTSTPLWRRTPDRVHFLCNACGLYYKQYGNHRPLHVRQKQHQLSQKQKQAATPTSPSDSATHSKKRSTTASPNLVRPLYHHDTYTASYCAHCQQPTLTVAATDRLGQPLCETCVDFSKPYGHDRPAAPVSKKSTKRRKLTAPTADTSISSIIAAPLHPVAAESVPAQAILPLQSSSKEWSDFDDTRFKSLLSRMNHQQMQGFLTMLERRCAILRSILHDDVQPGDPQLD</sequence>
<feature type="domain" description="GATA-type" evidence="8">
    <location>
        <begin position="256"/>
        <end position="310"/>
    </location>
</feature>
<gene>
    <name evidence="9" type="ORF">DM01DRAFT_1331855</name>
</gene>
<feature type="compositionally biased region" description="Polar residues" evidence="7">
    <location>
        <begin position="156"/>
        <end position="168"/>
    </location>
</feature>
<evidence type="ECO:0000256" key="2">
    <source>
        <dbReference type="ARBA" id="ARBA00022723"/>
    </source>
</evidence>
<dbReference type="PROSITE" id="PS50114">
    <property type="entry name" value="GATA_ZN_FINGER_2"/>
    <property type="match status" value="2"/>
</dbReference>
<feature type="domain" description="GATA-type" evidence="8">
    <location>
        <begin position="163"/>
        <end position="220"/>
    </location>
</feature>
<dbReference type="STRING" id="101127.A0A1X2GWK7"/>
<accession>A0A1X2GWK7</accession>
<dbReference type="GO" id="GO:0000122">
    <property type="term" value="P:negative regulation of transcription by RNA polymerase II"/>
    <property type="evidence" value="ECO:0007669"/>
    <property type="project" value="TreeGrafter"/>
</dbReference>
<evidence type="ECO:0000259" key="8">
    <source>
        <dbReference type="PROSITE" id="PS50114"/>
    </source>
</evidence>
<keyword evidence="5" id="KW-0539">Nucleus</keyword>
<keyword evidence="4" id="KW-0862">Zinc</keyword>
<keyword evidence="3 6" id="KW-0863">Zinc-finger</keyword>